<dbReference type="EMBL" id="MUIZ01000006">
    <property type="protein sequence ID" value="OUK03894.1"/>
    <property type="molecule type" value="Genomic_DNA"/>
</dbReference>
<dbReference type="InterPro" id="IPR021062">
    <property type="entry name" value="ArAE_1_C"/>
</dbReference>
<dbReference type="Proteomes" id="UP000194606">
    <property type="component" value="Unassembled WGS sequence"/>
</dbReference>
<keyword evidence="5 6" id="KW-0472">Membrane</keyword>
<evidence type="ECO:0000259" key="7">
    <source>
        <dbReference type="Pfam" id="PF11728"/>
    </source>
</evidence>
<evidence type="ECO:0000313" key="8">
    <source>
        <dbReference type="EMBL" id="MDT2667312.1"/>
    </source>
</evidence>
<evidence type="ECO:0000256" key="3">
    <source>
        <dbReference type="ARBA" id="ARBA00022692"/>
    </source>
</evidence>
<evidence type="ECO:0000256" key="1">
    <source>
        <dbReference type="ARBA" id="ARBA00004651"/>
    </source>
</evidence>
<dbReference type="InterPro" id="IPR052984">
    <property type="entry name" value="UPF0421"/>
</dbReference>
<evidence type="ECO:0000256" key="6">
    <source>
        <dbReference type="SAM" id="Phobius"/>
    </source>
</evidence>
<dbReference type="AlphaFoldDB" id="A0A252CBG6"/>
<dbReference type="PANTHER" id="PTHR40064:SF1">
    <property type="entry name" value="MEMBRANE PROTEIN"/>
    <property type="match status" value="1"/>
</dbReference>
<reference evidence="9 10" key="1">
    <citation type="submission" date="2017-02" db="EMBL/GenBank/DDBJ databases">
        <authorList>
            <person name="Peterson S.W."/>
        </authorList>
    </citation>
    <scope>NUCLEOTIDE SEQUENCE [LARGE SCALE GENOMIC DNA]</scope>
    <source>
        <strain evidence="9">159469</strain>
    </source>
</reference>
<dbReference type="InterPro" id="IPR038323">
    <property type="entry name" value="ArAE_1_C_sf"/>
</dbReference>
<feature type="transmembrane region" description="Helical" evidence="6">
    <location>
        <begin position="129"/>
        <end position="146"/>
    </location>
</feature>
<keyword evidence="2" id="KW-1003">Cell membrane</keyword>
<dbReference type="GO" id="GO:0005886">
    <property type="term" value="C:plasma membrane"/>
    <property type="evidence" value="ECO:0007669"/>
    <property type="project" value="UniProtKB-SubCell"/>
</dbReference>
<dbReference type="Proteomes" id="UP001257962">
    <property type="component" value="Unassembled WGS sequence"/>
</dbReference>
<proteinExistence type="predicted"/>
<keyword evidence="3 6" id="KW-0812">Transmembrane</keyword>
<protein>
    <submittedName>
        <fullName evidence="8">Aromatic acid exporter family protein</fullName>
    </submittedName>
</protein>
<accession>A0A252CBG6</accession>
<feature type="transmembrane region" description="Helical" evidence="6">
    <location>
        <begin position="84"/>
        <end position="109"/>
    </location>
</feature>
<evidence type="ECO:0000256" key="2">
    <source>
        <dbReference type="ARBA" id="ARBA00022475"/>
    </source>
</evidence>
<evidence type="ECO:0000313" key="10">
    <source>
        <dbReference type="Proteomes" id="UP000194606"/>
    </source>
</evidence>
<feature type="transmembrane region" description="Helical" evidence="6">
    <location>
        <begin position="21"/>
        <end position="45"/>
    </location>
</feature>
<gene>
    <name evidence="9" type="ORF">BZZ03_09600</name>
    <name evidence="8" type="ORF">P7D34_08705</name>
</gene>
<evidence type="ECO:0000256" key="4">
    <source>
        <dbReference type="ARBA" id="ARBA00022989"/>
    </source>
</evidence>
<sequence length="326" mass="36835">MNYSHIKIGQRTIKTAICATLAIIIAQFFHLESATSAGIIAILSITNTQKSTLRLGFMRVLGLIIATLLAFIVLNLFNFTPLSFGIFLLLFIPISVATNTSEGIVVNSVLFSHYLLAQEITFPLVGNEFSLMFIGVGLALLANIYMPSNERLLENNLNILEKEFKNISAHLVICLNQKQDLQDLVAQCDNLLELIDASSKIATEKSENNLLRNNTFYQRYFDMRHIQITLLKDIIMKLEEIDVDSTHIAEISNIFETLSLTYAAHNDGSELLKKIENAYSHYRQMDLPQTREEFENRAGLFQVLQLLELLIQEKNTFALNQTNNAS</sequence>
<keyword evidence="4 6" id="KW-1133">Transmembrane helix</keyword>
<comment type="caution">
    <text evidence="9">The sequence shown here is derived from an EMBL/GenBank/DDBJ whole genome shotgun (WGS) entry which is preliminary data.</text>
</comment>
<feature type="domain" description="Putative aromatic acid exporter C-terminal" evidence="7">
    <location>
        <begin position="151"/>
        <end position="315"/>
    </location>
</feature>
<dbReference type="EMBL" id="JARPYC010000007">
    <property type="protein sequence ID" value="MDT2667312.1"/>
    <property type="molecule type" value="Genomic_DNA"/>
</dbReference>
<comment type="subcellular location">
    <subcellularLocation>
        <location evidence="1">Cell membrane</location>
        <topology evidence="1">Multi-pass membrane protein</topology>
    </subcellularLocation>
</comment>
<dbReference type="PANTHER" id="PTHR40064">
    <property type="entry name" value="MEMBRANE PROTEIN-RELATED"/>
    <property type="match status" value="1"/>
</dbReference>
<dbReference type="Gene3D" id="1.20.120.940">
    <property type="entry name" value="Putative aromatic acid exporter, C-terminal domain"/>
    <property type="match status" value="1"/>
</dbReference>
<dbReference type="Pfam" id="PF06081">
    <property type="entry name" value="ArAE_1"/>
    <property type="match status" value="1"/>
</dbReference>
<evidence type="ECO:0000256" key="5">
    <source>
        <dbReference type="ARBA" id="ARBA00023136"/>
    </source>
</evidence>
<name>A0A252CBG6_9LACT</name>
<organism evidence="9 10">
    <name type="scientific">Lactococcus petauri</name>
    <dbReference type="NCBI Taxonomy" id="1940789"/>
    <lineage>
        <taxon>Bacteria</taxon>
        <taxon>Bacillati</taxon>
        <taxon>Bacillota</taxon>
        <taxon>Bacilli</taxon>
        <taxon>Lactobacillales</taxon>
        <taxon>Streptococcaceae</taxon>
        <taxon>Lactococcus</taxon>
    </lineage>
</organism>
<dbReference type="Pfam" id="PF11728">
    <property type="entry name" value="ArAE_1_C"/>
    <property type="match status" value="1"/>
</dbReference>
<evidence type="ECO:0000313" key="9">
    <source>
        <dbReference type="EMBL" id="OUK03894.1"/>
    </source>
</evidence>
<dbReference type="RefSeq" id="WP_086583146.1">
    <property type="nucleotide sequence ID" value="NZ_CP141685.1"/>
</dbReference>
<feature type="transmembrane region" description="Helical" evidence="6">
    <location>
        <begin position="57"/>
        <end position="77"/>
    </location>
</feature>
<dbReference type="InterPro" id="IPR010343">
    <property type="entry name" value="ArAE_1"/>
</dbReference>
<reference evidence="8" key="2">
    <citation type="submission" date="2023-03" db="EMBL/GenBank/DDBJ databases">
        <authorList>
            <person name="Shen W."/>
            <person name="Cai J."/>
        </authorList>
    </citation>
    <scope>NUCLEOTIDE SEQUENCE</scope>
    <source>
        <strain evidence="8">Y3</strain>
    </source>
</reference>